<reference evidence="2 5" key="1">
    <citation type="journal article" date="2016" name="Front. Microbiol.">
        <title>Comprehensive Phylogenetic Analysis of Bovine Non-aureus Staphylococci Species Based on Whole-Genome Sequencing.</title>
        <authorList>
            <person name="Naushad S."/>
            <person name="Barkema H.W."/>
            <person name="Luby C."/>
            <person name="Condas L.A."/>
            <person name="Nobrega D.B."/>
            <person name="Carson D.A."/>
            <person name="De Buck J."/>
        </authorList>
    </citation>
    <scope>NUCLEOTIDE SEQUENCE [LARGE SCALE GENOMIC DNA]</scope>
    <source>
        <strain evidence="2 5">SNUC 1388</strain>
    </source>
</reference>
<organism evidence="2 5">
    <name type="scientific">Staphylococcus gallinarum</name>
    <dbReference type="NCBI Taxonomy" id="1293"/>
    <lineage>
        <taxon>Bacteria</taxon>
        <taxon>Bacillati</taxon>
        <taxon>Bacillota</taxon>
        <taxon>Bacilli</taxon>
        <taxon>Bacillales</taxon>
        <taxon>Staphylococcaceae</taxon>
        <taxon>Staphylococcus</taxon>
    </lineage>
</organism>
<dbReference type="Proteomes" id="UP000321057">
    <property type="component" value="Unassembled WGS sequence"/>
</dbReference>
<dbReference type="RefSeq" id="WP_042738999.1">
    <property type="nucleotide sequence ID" value="NZ_BKAX01000001.1"/>
</dbReference>
<dbReference type="Proteomes" id="UP000283576">
    <property type="component" value="Unassembled WGS sequence"/>
</dbReference>
<evidence type="ECO:0000313" key="4">
    <source>
        <dbReference type="Proteomes" id="UP000255277"/>
    </source>
</evidence>
<protein>
    <submittedName>
        <fullName evidence="2">Uncharacterized protein</fullName>
    </submittedName>
</protein>
<reference evidence="1 6" key="3">
    <citation type="submission" date="2019-07" db="EMBL/GenBank/DDBJ databases">
        <title>Whole genome shotgun sequence of Staphylococcus gallinarum NBRC 109767.</title>
        <authorList>
            <person name="Hosoyama A."/>
            <person name="Uohara A."/>
            <person name="Ohji S."/>
            <person name="Ichikawa N."/>
        </authorList>
    </citation>
    <scope>NUCLEOTIDE SEQUENCE [LARGE SCALE GENOMIC DNA]</scope>
    <source>
        <strain evidence="1 6">NBRC 109767</strain>
    </source>
</reference>
<evidence type="ECO:0000313" key="6">
    <source>
        <dbReference type="Proteomes" id="UP000321057"/>
    </source>
</evidence>
<dbReference type="EMBL" id="BKAX01000001">
    <property type="protein sequence ID" value="GEQ04799.1"/>
    <property type="molecule type" value="Genomic_DNA"/>
</dbReference>
<gene>
    <name evidence="2" type="ORF">BUZ01_00330</name>
    <name evidence="3" type="ORF">NCTC12195_01929</name>
    <name evidence="1" type="ORF">SGA02_06270</name>
</gene>
<dbReference type="AlphaFoldDB" id="A0A0D0SSY1"/>
<evidence type="ECO:0000313" key="3">
    <source>
        <dbReference type="EMBL" id="SUM32483.1"/>
    </source>
</evidence>
<accession>A0A0D0SSY1</accession>
<dbReference type="EMBL" id="UHDK01000001">
    <property type="protein sequence ID" value="SUM32483.1"/>
    <property type="molecule type" value="Genomic_DNA"/>
</dbReference>
<keyword evidence="6" id="KW-1185">Reference proteome</keyword>
<reference evidence="3 4" key="2">
    <citation type="submission" date="2018-06" db="EMBL/GenBank/DDBJ databases">
        <authorList>
            <consortium name="Pathogen Informatics"/>
            <person name="Doyle S."/>
        </authorList>
    </citation>
    <scope>NUCLEOTIDE SEQUENCE [LARGE SCALE GENOMIC DNA]</scope>
    <source>
        <strain evidence="3 4">NCTC12195</strain>
    </source>
</reference>
<evidence type="ECO:0000313" key="5">
    <source>
        <dbReference type="Proteomes" id="UP000283576"/>
    </source>
</evidence>
<dbReference type="EMBL" id="QXRZ01000001">
    <property type="protein sequence ID" value="RIL44451.1"/>
    <property type="molecule type" value="Genomic_DNA"/>
</dbReference>
<dbReference type="OrthoDB" id="2407951at2"/>
<evidence type="ECO:0000313" key="1">
    <source>
        <dbReference type="EMBL" id="GEQ04799.1"/>
    </source>
</evidence>
<proteinExistence type="predicted"/>
<evidence type="ECO:0000313" key="2">
    <source>
        <dbReference type="EMBL" id="RIL44451.1"/>
    </source>
</evidence>
<name>A0A0D0SSY1_STAGA</name>
<sequence length="90" mass="10883">MEQVTRIIEDVKNEKKRTDKIFEGITFEIRAEQVLMFFNYSEIVDNISGNQYYVKHNHDPEFIDIQELNQLKEGLQKLDIPFNERRDVFM</sequence>
<dbReference type="Proteomes" id="UP000255277">
    <property type="component" value="Unassembled WGS sequence"/>
</dbReference>
<dbReference type="GeneID" id="93845541"/>